<dbReference type="InterPro" id="IPR003439">
    <property type="entry name" value="ABC_transporter-like_ATP-bd"/>
</dbReference>
<dbReference type="RefSeq" id="WP_062225776.1">
    <property type="nucleotide sequence ID" value="NZ_BBWR01000002.1"/>
</dbReference>
<reference evidence="8" key="1">
    <citation type="journal article" date="2015" name="Proc. Natl. Acad. Sci. U.S.A.">
        <title>Bacterial clade with the ribosomal RNA operon on a small plasmid rather than the chromosome.</title>
        <authorList>
            <person name="Anda M."/>
            <person name="Ohtsubo Y."/>
            <person name="Okubo T."/>
            <person name="Sugawara M."/>
            <person name="Nagata Y."/>
            <person name="Tsuda M."/>
            <person name="Minamisawa K."/>
            <person name="Mitsui H."/>
        </authorList>
    </citation>
    <scope>NUCLEOTIDE SEQUENCE</scope>
    <source>
        <strain evidence="8">JCM 14755</strain>
    </source>
</reference>
<dbReference type="InterPro" id="IPR017871">
    <property type="entry name" value="ABC_transporter-like_CS"/>
</dbReference>
<dbReference type="Pfam" id="PF00005">
    <property type="entry name" value="ABC_tran"/>
    <property type="match status" value="1"/>
</dbReference>
<keyword evidence="2" id="KW-0813">Transport</keyword>
<dbReference type="PANTHER" id="PTHR42794">
    <property type="entry name" value="HEMIN IMPORT ATP-BINDING PROTEIN HMUV"/>
    <property type="match status" value="1"/>
</dbReference>
<name>A0A0P0Z3M5_9HYPH</name>
<dbReference type="OrthoDB" id="9810077at2"/>
<evidence type="ECO:0000256" key="5">
    <source>
        <dbReference type="ARBA" id="ARBA00022967"/>
    </source>
</evidence>
<dbReference type="Gene3D" id="3.40.50.300">
    <property type="entry name" value="P-loop containing nucleotide triphosphate hydrolases"/>
    <property type="match status" value="1"/>
</dbReference>
<dbReference type="PROSITE" id="PS00211">
    <property type="entry name" value="ABC_TRANSPORTER_1"/>
    <property type="match status" value="1"/>
</dbReference>
<evidence type="ECO:0000256" key="1">
    <source>
        <dbReference type="ARBA" id="ARBA00005417"/>
    </source>
</evidence>
<sequence>MITLDNVGLSRGGSPVLTGVTAALEPGQIHAVIGPNGAGKTTLLRALFGELALDSGRIDFGSSAILPGKGAAAGRNAWRDAMAYMPQDCGADLSMSVLEVVVLGRLQRLQFHIDDATLEAAMTCLADAGIAHLAGRDIGSISGGQRQMAMFAQVLMRAPAAMLLDEPVSALDLRHQIALLNVVRRETRTKNLVTVVVLHDLNLACQYADNLLIVSGGTLRASGPPQELADPALIGSVYGVDVEILRDARGSPIVQPLSGTHAPG</sequence>
<dbReference type="InterPro" id="IPR003593">
    <property type="entry name" value="AAA+_ATPase"/>
</dbReference>
<comment type="function">
    <text evidence="6">Part of the ABC transporter complex HmuTUV involved in hemin import. Responsible for energy coupling to the transport system.</text>
</comment>
<protein>
    <submittedName>
        <fullName evidence="8">Fe III dicitrate ABC transporter ATP-binding protein</fullName>
    </submittedName>
</protein>
<dbReference type="GO" id="GO:0005524">
    <property type="term" value="F:ATP binding"/>
    <property type="evidence" value="ECO:0007669"/>
    <property type="project" value="UniProtKB-KW"/>
</dbReference>
<dbReference type="CDD" id="cd03214">
    <property type="entry name" value="ABC_Iron-Siderophores_B12_Hemin"/>
    <property type="match status" value="1"/>
</dbReference>
<evidence type="ECO:0000256" key="4">
    <source>
        <dbReference type="ARBA" id="ARBA00022840"/>
    </source>
</evidence>
<organism evidence="8">
    <name type="scientific">Aureimonas frigidaquae</name>
    <dbReference type="NCBI Taxonomy" id="424757"/>
    <lineage>
        <taxon>Bacteria</taxon>
        <taxon>Pseudomonadati</taxon>
        <taxon>Pseudomonadota</taxon>
        <taxon>Alphaproteobacteria</taxon>
        <taxon>Hyphomicrobiales</taxon>
        <taxon>Aurantimonadaceae</taxon>
        <taxon>Aureimonas</taxon>
    </lineage>
</organism>
<dbReference type="InterPro" id="IPR027417">
    <property type="entry name" value="P-loop_NTPase"/>
</dbReference>
<dbReference type="SUPFAM" id="SSF52540">
    <property type="entry name" value="P-loop containing nucleoside triphosphate hydrolases"/>
    <property type="match status" value="1"/>
</dbReference>
<accession>A0A0P0Z3M5</accession>
<proteinExistence type="inferred from homology"/>
<dbReference type="SMART" id="SM00382">
    <property type="entry name" value="AAA"/>
    <property type="match status" value="1"/>
</dbReference>
<dbReference type="EMBL" id="LC066377">
    <property type="protein sequence ID" value="BAT28669.1"/>
    <property type="molecule type" value="Genomic_DNA"/>
</dbReference>
<keyword evidence="5" id="KW-1278">Translocase</keyword>
<evidence type="ECO:0000256" key="3">
    <source>
        <dbReference type="ARBA" id="ARBA00022741"/>
    </source>
</evidence>
<keyword evidence="4 8" id="KW-0067">ATP-binding</keyword>
<evidence type="ECO:0000259" key="7">
    <source>
        <dbReference type="PROSITE" id="PS50893"/>
    </source>
</evidence>
<feature type="domain" description="ABC transporter" evidence="7">
    <location>
        <begin position="2"/>
        <end position="241"/>
    </location>
</feature>
<evidence type="ECO:0000313" key="8">
    <source>
        <dbReference type="EMBL" id="BAT28669.1"/>
    </source>
</evidence>
<keyword evidence="3" id="KW-0547">Nucleotide-binding</keyword>
<dbReference type="PROSITE" id="PS50893">
    <property type="entry name" value="ABC_TRANSPORTER_2"/>
    <property type="match status" value="1"/>
</dbReference>
<comment type="similarity">
    <text evidence="1">Belongs to the ABC transporter superfamily.</text>
</comment>
<evidence type="ECO:0000256" key="2">
    <source>
        <dbReference type="ARBA" id="ARBA00022448"/>
    </source>
</evidence>
<dbReference type="PANTHER" id="PTHR42794:SF1">
    <property type="entry name" value="HEMIN IMPORT ATP-BINDING PROTEIN HMUV"/>
    <property type="match status" value="1"/>
</dbReference>
<dbReference type="AlphaFoldDB" id="A0A0P0Z3M5"/>
<dbReference type="GO" id="GO:0016887">
    <property type="term" value="F:ATP hydrolysis activity"/>
    <property type="evidence" value="ECO:0007669"/>
    <property type="project" value="InterPro"/>
</dbReference>
<evidence type="ECO:0000256" key="6">
    <source>
        <dbReference type="ARBA" id="ARBA00037066"/>
    </source>
</evidence>